<sequence length="226" mass="24651">MDNQRQHILVINPNSDESVTEGMARELRGFHFPEGPGIECVSLPDGPFSIESQADIEAVTLPLRKMVSESRNVDAFVIACYSDPGLHVCREASEKPVFGIQECGILTAMSRGDRFGVIALQERSIRRHLRYLRQMGVMERLAGERAAGLSVGESVSGKDTFEKLLAAAKQLRDSDQADTIILGCAGMASHRAKLESAIGIPVINPVQAAVSMAMHSLLTKQQYEKS</sequence>
<gene>
    <name evidence="2" type="ORF">METZ01_LOCUS133156</name>
</gene>
<dbReference type="PANTHER" id="PTHR28047:SF5">
    <property type="entry name" value="PROTEIN DCG1"/>
    <property type="match status" value="1"/>
</dbReference>
<dbReference type="AlphaFoldDB" id="A0A381YUK9"/>
<dbReference type="InterPro" id="IPR015942">
    <property type="entry name" value="Asp/Glu/hydantoin_racemase"/>
</dbReference>
<name>A0A381YUK9_9ZZZZ</name>
<proteinExistence type="inferred from homology"/>
<evidence type="ECO:0008006" key="3">
    <source>
        <dbReference type="Google" id="ProtNLM"/>
    </source>
</evidence>
<reference evidence="2" key="1">
    <citation type="submission" date="2018-05" db="EMBL/GenBank/DDBJ databases">
        <authorList>
            <person name="Lanie J.A."/>
            <person name="Ng W.-L."/>
            <person name="Kazmierczak K.M."/>
            <person name="Andrzejewski T.M."/>
            <person name="Davidsen T.M."/>
            <person name="Wayne K.J."/>
            <person name="Tettelin H."/>
            <person name="Glass J.I."/>
            <person name="Rusch D."/>
            <person name="Podicherti R."/>
            <person name="Tsui H.-C.T."/>
            <person name="Winkler M.E."/>
        </authorList>
    </citation>
    <scope>NUCLEOTIDE SEQUENCE</scope>
</reference>
<accession>A0A381YUK9</accession>
<dbReference type="Pfam" id="PF01177">
    <property type="entry name" value="Asp_Glu_race"/>
    <property type="match status" value="1"/>
</dbReference>
<organism evidence="2">
    <name type="scientific">marine metagenome</name>
    <dbReference type="NCBI Taxonomy" id="408172"/>
    <lineage>
        <taxon>unclassified sequences</taxon>
        <taxon>metagenomes</taxon>
        <taxon>ecological metagenomes</taxon>
    </lineage>
</organism>
<dbReference type="EMBL" id="UINC01019016">
    <property type="protein sequence ID" value="SVA80302.1"/>
    <property type="molecule type" value="Genomic_DNA"/>
</dbReference>
<dbReference type="InterPro" id="IPR053714">
    <property type="entry name" value="Iso_Racemase_Enz_sf"/>
</dbReference>
<comment type="similarity">
    <text evidence="1">Belongs to the HyuE racemase family.</text>
</comment>
<dbReference type="Gene3D" id="3.40.50.12500">
    <property type="match status" value="1"/>
</dbReference>
<evidence type="ECO:0000313" key="2">
    <source>
        <dbReference type="EMBL" id="SVA80302.1"/>
    </source>
</evidence>
<evidence type="ECO:0000256" key="1">
    <source>
        <dbReference type="ARBA" id="ARBA00038414"/>
    </source>
</evidence>
<dbReference type="InterPro" id="IPR001920">
    <property type="entry name" value="Asp/Glu_race"/>
</dbReference>
<protein>
    <recommendedName>
        <fullName evidence="3">Asp/Glu racemase</fullName>
    </recommendedName>
</protein>
<dbReference type="InterPro" id="IPR052186">
    <property type="entry name" value="Hydantoin_racemase-like"/>
</dbReference>
<dbReference type="GO" id="GO:0047661">
    <property type="term" value="F:amino-acid racemase activity"/>
    <property type="evidence" value="ECO:0007669"/>
    <property type="project" value="InterPro"/>
</dbReference>
<dbReference type="PANTHER" id="PTHR28047">
    <property type="entry name" value="PROTEIN DCG1"/>
    <property type="match status" value="1"/>
</dbReference>
<dbReference type="SUPFAM" id="SSF53681">
    <property type="entry name" value="Aspartate/glutamate racemase"/>
    <property type="match status" value="1"/>
</dbReference>